<name>A0A841BJZ8_9ACTN</name>
<evidence type="ECO:0000313" key="1">
    <source>
        <dbReference type="EMBL" id="MBB5868594.1"/>
    </source>
</evidence>
<gene>
    <name evidence="1" type="ORF">F4553_001973</name>
</gene>
<protein>
    <recommendedName>
        <fullName evidence="3">CopG family transcriptional regulator</fullName>
    </recommendedName>
</protein>
<dbReference type="EMBL" id="JACHMN010000002">
    <property type="protein sequence ID" value="MBB5868594.1"/>
    <property type="molecule type" value="Genomic_DNA"/>
</dbReference>
<comment type="caution">
    <text evidence="1">The sequence shown here is derived from an EMBL/GenBank/DDBJ whole genome shotgun (WGS) entry which is preliminary data.</text>
</comment>
<evidence type="ECO:0008006" key="3">
    <source>
        <dbReference type="Google" id="ProtNLM"/>
    </source>
</evidence>
<dbReference type="AlphaFoldDB" id="A0A841BJZ8"/>
<dbReference type="Proteomes" id="UP000587527">
    <property type="component" value="Unassembled WGS sequence"/>
</dbReference>
<sequence length="81" mass="8722">MAVTKYSISVPEDVAAQLEGVENVSAYVTEALRLRRRGDRLQAVFARHGVEVTPEGVAAMGARIEAQQSRLRARRGAGEAA</sequence>
<proteinExistence type="predicted"/>
<dbReference type="RefSeq" id="WP_184834654.1">
    <property type="nucleotide sequence ID" value="NZ_JACHMN010000002.1"/>
</dbReference>
<evidence type="ECO:0000313" key="2">
    <source>
        <dbReference type="Proteomes" id="UP000587527"/>
    </source>
</evidence>
<accession>A0A841BJZ8</accession>
<organism evidence="1 2">
    <name type="scientific">Allocatelliglobosispora scoriae</name>
    <dbReference type="NCBI Taxonomy" id="643052"/>
    <lineage>
        <taxon>Bacteria</taxon>
        <taxon>Bacillati</taxon>
        <taxon>Actinomycetota</taxon>
        <taxon>Actinomycetes</taxon>
        <taxon>Micromonosporales</taxon>
        <taxon>Micromonosporaceae</taxon>
        <taxon>Allocatelliglobosispora</taxon>
    </lineage>
</organism>
<keyword evidence="2" id="KW-1185">Reference proteome</keyword>
<reference evidence="1 2" key="1">
    <citation type="submission" date="2020-08" db="EMBL/GenBank/DDBJ databases">
        <title>Sequencing the genomes of 1000 actinobacteria strains.</title>
        <authorList>
            <person name="Klenk H.-P."/>
        </authorList>
    </citation>
    <scope>NUCLEOTIDE SEQUENCE [LARGE SCALE GENOMIC DNA]</scope>
    <source>
        <strain evidence="1 2">DSM 45362</strain>
    </source>
</reference>